<dbReference type="EMBL" id="JBHTJN010000008">
    <property type="protein sequence ID" value="MFD0965979.1"/>
    <property type="molecule type" value="Genomic_DNA"/>
</dbReference>
<comment type="caution">
    <text evidence="2">The sequence shown here is derived from an EMBL/GenBank/DDBJ whole genome shotgun (WGS) entry which is preliminary data.</text>
</comment>
<protein>
    <recommendedName>
        <fullName evidence="4">Holin-X, holin superfamily III</fullName>
    </recommendedName>
</protein>
<organism evidence="2 3">
    <name type="scientific">Seminibacterium arietis</name>
    <dbReference type="NCBI Taxonomy" id="1173502"/>
    <lineage>
        <taxon>Bacteria</taxon>
        <taxon>Pseudomonadati</taxon>
        <taxon>Pseudomonadota</taxon>
        <taxon>Gammaproteobacteria</taxon>
        <taxon>Pasteurellales</taxon>
        <taxon>Pasteurellaceae</taxon>
        <taxon>Seminibacterium</taxon>
    </lineage>
</organism>
<feature type="transmembrane region" description="Helical" evidence="1">
    <location>
        <begin position="75"/>
        <end position="94"/>
    </location>
</feature>
<sequence>MNNEQENLPKVVDEHVIKEFVQLQHQEILLKREELALRHEEIKANERLAKISIEAKQQTDVKHGDIFSALQKGKLCITALISVLVMIVIIYAMNTGNTDFALEVLKIGGALVAGYFAGFGRGKAVVLEQQQKRNEDE</sequence>
<keyword evidence="1" id="KW-0812">Transmembrane</keyword>
<evidence type="ECO:0000313" key="2">
    <source>
        <dbReference type="EMBL" id="MFD0965979.1"/>
    </source>
</evidence>
<keyword evidence="1" id="KW-0472">Membrane</keyword>
<keyword evidence="1" id="KW-1133">Transmembrane helix</keyword>
<accession>A0ABW3I7R0</accession>
<keyword evidence="3" id="KW-1185">Reference proteome</keyword>
<gene>
    <name evidence="2" type="ORF">ACFQ02_03815</name>
</gene>
<dbReference type="RefSeq" id="WP_380819532.1">
    <property type="nucleotide sequence ID" value="NZ_JBHTJN010000008.1"/>
</dbReference>
<name>A0ABW3I7R0_9PAST</name>
<evidence type="ECO:0000256" key="1">
    <source>
        <dbReference type="SAM" id="Phobius"/>
    </source>
</evidence>
<dbReference type="Proteomes" id="UP001596996">
    <property type="component" value="Unassembled WGS sequence"/>
</dbReference>
<feature type="transmembrane region" description="Helical" evidence="1">
    <location>
        <begin position="100"/>
        <end position="119"/>
    </location>
</feature>
<evidence type="ECO:0000313" key="3">
    <source>
        <dbReference type="Proteomes" id="UP001596996"/>
    </source>
</evidence>
<evidence type="ECO:0008006" key="4">
    <source>
        <dbReference type="Google" id="ProtNLM"/>
    </source>
</evidence>
<reference evidence="3" key="1">
    <citation type="journal article" date="2019" name="Int. J. Syst. Evol. Microbiol.">
        <title>The Global Catalogue of Microorganisms (GCM) 10K type strain sequencing project: providing services to taxonomists for standard genome sequencing and annotation.</title>
        <authorList>
            <consortium name="The Broad Institute Genomics Platform"/>
            <consortium name="The Broad Institute Genome Sequencing Center for Infectious Disease"/>
            <person name="Wu L."/>
            <person name="Ma J."/>
        </authorList>
    </citation>
    <scope>NUCLEOTIDE SEQUENCE [LARGE SCALE GENOMIC DNA]</scope>
    <source>
        <strain evidence="3">CCUG 61707</strain>
    </source>
</reference>
<proteinExistence type="predicted"/>